<dbReference type="Gene3D" id="3.30.420.110">
    <property type="entry name" value="MutS, connector domain"/>
    <property type="match status" value="1"/>
</dbReference>
<dbReference type="InterPro" id="IPR045076">
    <property type="entry name" value="MutS"/>
</dbReference>
<feature type="compositionally biased region" description="Basic residues" evidence="11">
    <location>
        <begin position="628"/>
        <end position="644"/>
    </location>
</feature>
<keyword evidence="3" id="KW-0547">Nucleotide-binding</keyword>
<evidence type="ECO:0000256" key="6">
    <source>
        <dbReference type="ARBA" id="ARBA00023125"/>
    </source>
</evidence>
<dbReference type="FunFam" id="3.40.50.300:FF:000771">
    <property type="entry name" value="DNA mismatch repair protein"/>
    <property type="match status" value="1"/>
</dbReference>
<keyword evidence="4" id="KW-0227">DNA damage</keyword>
<dbReference type="InterPro" id="IPR007861">
    <property type="entry name" value="DNA_mismatch_repair_MutS_clamp"/>
</dbReference>
<dbReference type="Pfam" id="PF05190">
    <property type="entry name" value="MutS_IV"/>
    <property type="match status" value="1"/>
</dbReference>
<dbReference type="GO" id="GO:0030983">
    <property type="term" value="F:mismatched DNA binding"/>
    <property type="evidence" value="ECO:0007669"/>
    <property type="project" value="InterPro"/>
</dbReference>
<dbReference type="InterPro" id="IPR007860">
    <property type="entry name" value="DNA_mmatch_repair_MutS_con_dom"/>
</dbReference>
<reference evidence="13" key="1">
    <citation type="submission" date="2023-01" db="EMBL/GenBank/DDBJ databases">
        <title>The growth and conidiation of Purpureocillium lavendulum are regulated by nitrogen source and histone H3K14 acetylation.</title>
        <authorList>
            <person name="Tang P."/>
            <person name="Han J."/>
            <person name="Zhang C."/>
            <person name="Tang P."/>
            <person name="Qi F."/>
            <person name="Zhang K."/>
            <person name="Liang L."/>
        </authorList>
    </citation>
    <scope>NUCLEOTIDE SEQUENCE</scope>
    <source>
        <strain evidence="13">YMF1.00683</strain>
    </source>
</reference>
<dbReference type="SUPFAM" id="SSF53150">
    <property type="entry name" value="DNA repair protein MutS, domain II"/>
    <property type="match status" value="1"/>
</dbReference>
<comment type="caution">
    <text evidence="13">The sequence shown here is derived from an EMBL/GenBank/DDBJ whole genome shotgun (WGS) entry which is preliminary data.</text>
</comment>
<evidence type="ECO:0000256" key="4">
    <source>
        <dbReference type="ARBA" id="ARBA00022763"/>
    </source>
</evidence>
<feature type="compositionally biased region" description="Low complexity" evidence="11">
    <location>
        <begin position="523"/>
        <end position="536"/>
    </location>
</feature>
<evidence type="ECO:0000256" key="3">
    <source>
        <dbReference type="ARBA" id="ARBA00022741"/>
    </source>
</evidence>
<dbReference type="SMART" id="SM00533">
    <property type="entry name" value="MUTSd"/>
    <property type="match status" value="1"/>
</dbReference>
<dbReference type="Pfam" id="PF05192">
    <property type="entry name" value="MutS_III"/>
    <property type="match status" value="1"/>
</dbReference>
<comment type="similarity">
    <text evidence="2">Belongs to the DNA mismatch repair MutS family.</text>
</comment>
<accession>A0AB34FG97</accession>
<dbReference type="NCBIfam" id="NF003810">
    <property type="entry name" value="PRK05399.1"/>
    <property type="match status" value="1"/>
</dbReference>
<feature type="compositionally biased region" description="Basic and acidic residues" evidence="11">
    <location>
        <begin position="692"/>
        <end position="709"/>
    </location>
</feature>
<keyword evidence="5" id="KW-0067">ATP-binding</keyword>
<dbReference type="Pfam" id="PF00488">
    <property type="entry name" value="MutS_V"/>
    <property type="match status" value="1"/>
</dbReference>
<keyword evidence="7" id="KW-0234">DNA repair</keyword>
<organism evidence="13 14">
    <name type="scientific">Purpureocillium lavendulum</name>
    <dbReference type="NCBI Taxonomy" id="1247861"/>
    <lineage>
        <taxon>Eukaryota</taxon>
        <taxon>Fungi</taxon>
        <taxon>Dikarya</taxon>
        <taxon>Ascomycota</taxon>
        <taxon>Pezizomycotina</taxon>
        <taxon>Sordariomycetes</taxon>
        <taxon>Hypocreomycetidae</taxon>
        <taxon>Hypocreales</taxon>
        <taxon>Ophiocordycipitaceae</taxon>
        <taxon>Purpureocillium</taxon>
    </lineage>
</organism>
<dbReference type="Pfam" id="PF01624">
    <property type="entry name" value="MutS_I"/>
    <property type="match status" value="1"/>
</dbReference>
<dbReference type="InterPro" id="IPR007696">
    <property type="entry name" value="DNA_mismatch_repair_MutS_core"/>
</dbReference>
<dbReference type="PRINTS" id="PR00420">
    <property type="entry name" value="RNGMNOXGNASE"/>
</dbReference>
<dbReference type="InterPro" id="IPR007695">
    <property type="entry name" value="DNA_mismatch_repair_MutS-lik_N"/>
</dbReference>
<dbReference type="SUPFAM" id="SSF51905">
    <property type="entry name" value="FAD/NAD(P)-binding domain"/>
    <property type="match status" value="1"/>
</dbReference>
<dbReference type="Gene3D" id="1.10.1420.10">
    <property type="match status" value="2"/>
</dbReference>
<dbReference type="Gene3D" id="3.40.1170.10">
    <property type="entry name" value="DNA repair protein MutS, domain I"/>
    <property type="match status" value="1"/>
</dbReference>
<dbReference type="SMART" id="SM00534">
    <property type="entry name" value="MUTSac"/>
    <property type="match status" value="1"/>
</dbReference>
<evidence type="ECO:0000256" key="8">
    <source>
        <dbReference type="ARBA" id="ARBA00023242"/>
    </source>
</evidence>
<dbReference type="GO" id="GO:0005524">
    <property type="term" value="F:ATP binding"/>
    <property type="evidence" value="ECO:0007669"/>
    <property type="project" value="UniProtKB-KW"/>
</dbReference>
<name>A0AB34FG97_9HYPO</name>
<dbReference type="GO" id="GO:0016887">
    <property type="term" value="F:ATP hydrolysis activity"/>
    <property type="evidence" value="ECO:0007669"/>
    <property type="project" value="UniProtKB-ARBA"/>
</dbReference>
<evidence type="ECO:0000256" key="2">
    <source>
        <dbReference type="ARBA" id="ARBA00006271"/>
    </source>
</evidence>
<evidence type="ECO:0000256" key="7">
    <source>
        <dbReference type="ARBA" id="ARBA00023204"/>
    </source>
</evidence>
<evidence type="ECO:0000256" key="5">
    <source>
        <dbReference type="ARBA" id="ARBA00022840"/>
    </source>
</evidence>
<dbReference type="InterPro" id="IPR027417">
    <property type="entry name" value="P-loop_NTPase"/>
</dbReference>
<evidence type="ECO:0000259" key="12">
    <source>
        <dbReference type="PROSITE" id="PS00486"/>
    </source>
</evidence>
<evidence type="ECO:0000256" key="1">
    <source>
        <dbReference type="ARBA" id="ARBA00004123"/>
    </source>
</evidence>
<sequence>MTLAVPVLLPCVFHHESRCQSYPFLSPAWSRTTVTKDSRGDDTHHFLENKTIFVAGSGVAGAAFVVGLWKLWDPARTAPTVVVFDRDPSDENQRRESEKYSLSLSGHTEAGGLVALQKLGLIDQVLTTAVSGADGAGCFKIWGPDWSEKIRAARQPLHGLPTSSMRITRRNLRRILNDAIEEWDRSSVEWDSQCLSVARVDNGRLSVQIKQGRGETMRTVRRECDLLVAADGANSKLRAFLRPADRLKYTGAALRGGLSRMQGGIPEPIRKDWGFVVSGGGVVGFVSPVDDRTVIWAVGNEERDPLPELDRSSENDVQAVISRGEQLGSAFYEPFQTIISQTAPETVICISARDKLPFRHDQEAIRDLPVVFIGDSNHALSPFAGFGANLALSDAWDLAEQLCRGASLTGAVAAMAGEKASGNAARTPARAAASKATPASKQRSIVSFFQKSSPATSTPTAAAAADKVDKVSPGPPPSCLQETKANSLPKPKPSAKLATPVPSSDVLEPPSSQENDTIDSESRPTTLRSSPTTMTSALRSSHMSTPRGPDEKSPSRKAKKVVSYAESSDDDEPFSYGASKPRRRGMARPVVRDEDEYGGSDAEAQEEDDDDIADFVVSDESDEDTPRSNKRKRAAKPAVARKRSNVSPPVNRPDSPILEDVSMDDLPASTAAQWNYDPASTDKRPVTTPAERAARDPKIKEKAHTKEPEDRYPWLANIKDKEKRAPGDPDYDPRTIYIPPMAWAKFSPFEKQYWEIKQNLWDTIVFFKKGKFYELYENDATIGHQEFDFKMTDRVNMRMVGVPESSLDHWVNQFIAKQYKVARVDQMETNLGKEMRERQDKSKKADKVISRQLACVLTGGTLVDGGMLQDDMAAYCVAIKEGVVDDCPAFGIVFADTATGRFYVSGFVDDVDLTKFETLIAQTGPRELVLEKSRLSTKALRILKNSTSPTTIWTHLKPGTEFWDADVSRRELTCGTYFAREDGSDEWPEVLQQYKDNDLVMSAMGGLVSYLKFLKLEGPLLSQGNFESYSPIQKNGTLVLDGQTLVNLELFANTATGGSEGTLFSLLNKCVTPFGKRLFRQWVAHPLCDISRINERLDAVEMLNADPANREQFASQLVKMPDLERLISRIHAGACKPEDFVRVLEGFEQIEYTMSLLGAYKGGNGLVDRLLSSMPDLNEPLSYWKSAFSRRKARDEKLLIPERGIDEDFDASLARMDEIKGQLQELLTEKKAALKCRTLKYTDVGKEIYQMEAPKSTKVPSSWRQMSATKDVKRWYFPELTQLVRELQEAEETHSQLVREVASRFFQKFDVDYETWLRAIKIVAQLDCLVSLARASTSLGQPSCRPMFVDEERSVLKFEELRHPCMINTVDDFIPNDITLGGDEAKINLLTGANAAGKSTVLRMSCVAVIMAQIGCYVPAVSATLTPVDRIMSRLGANDNIFAAQSTFFVELSETKKILSEATPRSLVILDELGRGTSSYDGVAVAQAVLHHVATHIGCVGFFATHYHSLATEFENHPEIRPRRMQIHVDDEARRVTFLYKLEDGVAEGSFGMHCAAMCGITNRVIERAEVAARDWEHTSRLKESLEKAKTGCYIPLGVLSDVGSLLGDKGDVGSGGVEVLLRAIECL</sequence>
<dbReference type="FunFam" id="3.40.1170.10:FF:000002">
    <property type="entry name" value="DNA mismatch repair protein"/>
    <property type="match status" value="1"/>
</dbReference>
<dbReference type="InterPro" id="IPR036678">
    <property type="entry name" value="MutS_con_dom_sf"/>
</dbReference>
<dbReference type="GO" id="GO:0006298">
    <property type="term" value="P:mismatch repair"/>
    <property type="evidence" value="ECO:0007669"/>
    <property type="project" value="InterPro"/>
</dbReference>
<dbReference type="SUPFAM" id="SSF55271">
    <property type="entry name" value="DNA repair protein MutS, domain I"/>
    <property type="match status" value="1"/>
</dbReference>
<feature type="compositionally biased region" description="Low complexity" evidence="11">
    <location>
        <begin position="452"/>
        <end position="465"/>
    </location>
</feature>
<dbReference type="SUPFAM" id="SSF48334">
    <property type="entry name" value="DNA repair protein MutS, domain III"/>
    <property type="match status" value="1"/>
</dbReference>
<evidence type="ECO:0000256" key="9">
    <source>
        <dbReference type="ARBA" id="ARBA00073548"/>
    </source>
</evidence>
<dbReference type="EMBL" id="JAQHRD010000012">
    <property type="protein sequence ID" value="KAJ6437370.1"/>
    <property type="molecule type" value="Genomic_DNA"/>
</dbReference>
<dbReference type="Gene3D" id="3.50.50.60">
    <property type="entry name" value="FAD/NAD(P)-binding domain"/>
    <property type="match status" value="1"/>
</dbReference>
<dbReference type="Proteomes" id="UP001163105">
    <property type="component" value="Unassembled WGS sequence"/>
</dbReference>
<feature type="compositionally biased region" description="Acidic residues" evidence="11">
    <location>
        <begin position="593"/>
        <end position="623"/>
    </location>
</feature>
<evidence type="ECO:0000313" key="14">
    <source>
        <dbReference type="Proteomes" id="UP001163105"/>
    </source>
</evidence>
<feature type="domain" description="DNA mismatch repair proteins mutS family" evidence="12">
    <location>
        <begin position="1466"/>
        <end position="1482"/>
    </location>
</feature>
<dbReference type="InterPro" id="IPR000432">
    <property type="entry name" value="DNA_mismatch_repair_MutS_C"/>
</dbReference>
<protein>
    <recommendedName>
        <fullName evidence="9">DNA mismatch repair protein MSH6</fullName>
    </recommendedName>
    <alternativeName>
        <fullName evidence="10">DNA mismatch repair protein Msh6</fullName>
    </alternativeName>
</protein>
<gene>
    <name evidence="13" type="primary">MSH6</name>
    <name evidence="13" type="ORF">O9K51_09926</name>
</gene>
<dbReference type="FunFam" id="3.30.420.110:FF:000006">
    <property type="entry name" value="DNA mismatch repair protein"/>
    <property type="match status" value="1"/>
</dbReference>
<evidence type="ECO:0000256" key="10">
    <source>
        <dbReference type="ARBA" id="ARBA00073775"/>
    </source>
</evidence>
<dbReference type="SUPFAM" id="SSF52540">
    <property type="entry name" value="P-loop containing nucleoside triphosphate hydrolases"/>
    <property type="match status" value="1"/>
</dbReference>
<dbReference type="PANTHER" id="PTHR11361:SF148">
    <property type="entry name" value="DNA MISMATCH REPAIR PROTEIN MSH6"/>
    <property type="match status" value="1"/>
</dbReference>
<dbReference type="PANTHER" id="PTHR11361">
    <property type="entry name" value="DNA MISMATCH REPAIR PROTEIN MUTS FAMILY MEMBER"/>
    <property type="match status" value="1"/>
</dbReference>
<dbReference type="Pfam" id="PF05188">
    <property type="entry name" value="MutS_II"/>
    <property type="match status" value="1"/>
</dbReference>
<dbReference type="PROSITE" id="PS00486">
    <property type="entry name" value="DNA_MISMATCH_REPAIR_2"/>
    <property type="match status" value="1"/>
</dbReference>
<keyword evidence="8" id="KW-0539">Nucleus</keyword>
<dbReference type="InterPro" id="IPR016151">
    <property type="entry name" value="DNA_mismatch_repair_MutS_N"/>
</dbReference>
<feature type="region of interest" description="Disordered" evidence="11">
    <location>
        <begin position="450"/>
        <end position="709"/>
    </location>
</feature>
<keyword evidence="6" id="KW-0238">DNA-binding</keyword>
<evidence type="ECO:0000256" key="11">
    <source>
        <dbReference type="SAM" id="MobiDB-lite"/>
    </source>
</evidence>
<dbReference type="InterPro" id="IPR036188">
    <property type="entry name" value="FAD/NAD-bd_sf"/>
</dbReference>
<dbReference type="FunFam" id="1.10.1420.10:FF:000019">
    <property type="entry name" value="DNA mismatch repair protein"/>
    <property type="match status" value="1"/>
</dbReference>
<dbReference type="GO" id="GO:0140664">
    <property type="term" value="F:ATP-dependent DNA damage sensor activity"/>
    <property type="evidence" value="ECO:0007669"/>
    <property type="project" value="InterPro"/>
</dbReference>
<keyword evidence="14" id="KW-1185">Reference proteome</keyword>
<evidence type="ECO:0000313" key="13">
    <source>
        <dbReference type="EMBL" id="KAJ6437370.1"/>
    </source>
</evidence>
<comment type="subcellular location">
    <subcellularLocation>
        <location evidence="1">Nucleus</location>
    </subcellularLocation>
</comment>
<proteinExistence type="inferred from homology"/>
<dbReference type="GO" id="GO:0032301">
    <property type="term" value="C:MutSalpha complex"/>
    <property type="evidence" value="ECO:0007669"/>
    <property type="project" value="TreeGrafter"/>
</dbReference>
<dbReference type="InterPro" id="IPR036187">
    <property type="entry name" value="DNA_mismatch_repair_MutS_sf"/>
</dbReference>
<dbReference type="Gene3D" id="3.40.50.300">
    <property type="entry name" value="P-loop containing nucleotide triphosphate hydrolases"/>
    <property type="match status" value="1"/>
</dbReference>